<evidence type="ECO:0000256" key="1">
    <source>
        <dbReference type="SAM" id="Phobius"/>
    </source>
</evidence>
<keyword evidence="1" id="KW-1133">Transmembrane helix</keyword>
<accession>A0A6A4VV11</accession>
<proteinExistence type="predicted"/>
<keyword evidence="1" id="KW-0812">Transmembrane</keyword>
<evidence type="ECO:0000313" key="3">
    <source>
        <dbReference type="Proteomes" id="UP000440578"/>
    </source>
</evidence>
<sequence>MLRDAFVEVFDINRPLREMIGGPMKIVLNDDAQSYAIPFAWREKTKDQLDKLLRDDCVVRQHMDWSVWLQWYSLCMAGLQIVLNGIIILLQASGFPQSGFTGF</sequence>
<protein>
    <submittedName>
        <fullName evidence="2">Uncharacterized protein</fullName>
    </submittedName>
</protein>
<comment type="caution">
    <text evidence="2">The sequence shown here is derived from an EMBL/GenBank/DDBJ whole genome shotgun (WGS) entry which is preliminary data.</text>
</comment>
<evidence type="ECO:0000313" key="2">
    <source>
        <dbReference type="EMBL" id="KAF0296769.1"/>
    </source>
</evidence>
<feature type="transmembrane region" description="Helical" evidence="1">
    <location>
        <begin position="69"/>
        <end position="90"/>
    </location>
</feature>
<dbReference type="Proteomes" id="UP000440578">
    <property type="component" value="Unassembled WGS sequence"/>
</dbReference>
<keyword evidence="1" id="KW-0472">Membrane</keyword>
<dbReference type="AlphaFoldDB" id="A0A6A4VV11"/>
<organism evidence="2 3">
    <name type="scientific">Amphibalanus amphitrite</name>
    <name type="common">Striped barnacle</name>
    <name type="synonym">Balanus amphitrite</name>
    <dbReference type="NCBI Taxonomy" id="1232801"/>
    <lineage>
        <taxon>Eukaryota</taxon>
        <taxon>Metazoa</taxon>
        <taxon>Ecdysozoa</taxon>
        <taxon>Arthropoda</taxon>
        <taxon>Crustacea</taxon>
        <taxon>Multicrustacea</taxon>
        <taxon>Cirripedia</taxon>
        <taxon>Thoracica</taxon>
        <taxon>Thoracicalcarea</taxon>
        <taxon>Balanomorpha</taxon>
        <taxon>Balanoidea</taxon>
        <taxon>Balanidae</taxon>
        <taxon>Amphibalaninae</taxon>
        <taxon>Amphibalanus</taxon>
    </lineage>
</organism>
<dbReference type="EMBL" id="VIIS01001535">
    <property type="protein sequence ID" value="KAF0296769.1"/>
    <property type="molecule type" value="Genomic_DNA"/>
</dbReference>
<gene>
    <name evidence="2" type="ORF">FJT64_005783</name>
</gene>
<name>A0A6A4VV11_AMPAM</name>
<keyword evidence="3" id="KW-1185">Reference proteome</keyword>
<reference evidence="2 3" key="1">
    <citation type="submission" date="2019-07" db="EMBL/GenBank/DDBJ databases">
        <title>Draft genome assembly of a fouling barnacle, Amphibalanus amphitrite (Darwin, 1854): The first reference genome for Thecostraca.</title>
        <authorList>
            <person name="Kim W."/>
        </authorList>
    </citation>
    <scope>NUCLEOTIDE SEQUENCE [LARGE SCALE GENOMIC DNA]</scope>
    <source>
        <strain evidence="2">SNU_AA5</strain>
        <tissue evidence="2">Soma without cirri and trophi</tissue>
    </source>
</reference>